<organism evidence="2 3">
    <name type="scientific">Jaapia argillacea MUCL 33604</name>
    <dbReference type="NCBI Taxonomy" id="933084"/>
    <lineage>
        <taxon>Eukaryota</taxon>
        <taxon>Fungi</taxon>
        <taxon>Dikarya</taxon>
        <taxon>Basidiomycota</taxon>
        <taxon>Agaricomycotina</taxon>
        <taxon>Agaricomycetes</taxon>
        <taxon>Agaricomycetidae</taxon>
        <taxon>Jaapiales</taxon>
        <taxon>Jaapiaceae</taxon>
        <taxon>Jaapia</taxon>
    </lineage>
</organism>
<feature type="compositionally biased region" description="Polar residues" evidence="1">
    <location>
        <begin position="71"/>
        <end position="80"/>
    </location>
</feature>
<feature type="region of interest" description="Disordered" evidence="1">
    <location>
        <begin position="45"/>
        <end position="84"/>
    </location>
</feature>
<keyword evidence="3" id="KW-1185">Reference proteome</keyword>
<feature type="region of interest" description="Disordered" evidence="1">
    <location>
        <begin position="96"/>
        <end position="121"/>
    </location>
</feature>
<protein>
    <submittedName>
        <fullName evidence="2">Uncharacterized protein</fullName>
    </submittedName>
</protein>
<dbReference type="AlphaFoldDB" id="A0A067QB94"/>
<accession>A0A067QB94</accession>
<gene>
    <name evidence="2" type="ORF">JAAARDRAFT_27962</name>
</gene>
<feature type="region of interest" description="Disordered" evidence="1">
    <location>
        <begin position="133"/>
        <end position="160"/>
    </location>
</feature>
<evidence type="ECO:0000256" key="1">
    <source>
        <dbReference type="SAM" id="MobiDB-lite"/>
    </source>
</evidence>
<name>A0A067QB94_9AGAM</name>
<dbReference type="Proteomes" id="UP000027265">
    <property type="component" value="Unassembled WGS sequence"/>
</dbReference>
<evidence type="ECO:0000313" key="3">
    <source>
        <dbReference type="Proteomes" id="UP000027265"/>
    </source>
</evidence>
<dbReference type="InParanoid" id="A0A067QB94"/>
<dbReference type="EMBL" id="KL197709">
    <property type="protein sequence ID" value="KDQ64338.1"/>
    <property type="molecule type" value="Genomic_DNA"/>
</dbReference>
<dbReference type="HOGENOM" id="CLU_1165971_0_0_1"/>
<sequence length="238" mass="25584">MIVHDKLCGENPVVQISGTSTGIVDHQTDPDEDVQARLGEMGFASTISPSILPPSYDRSPSPPTQPLHQDIQPNDTQPTRRQARARVWATSVFKRPNAQSRLNSPPLSAIPEGSVAGQEPRSLLSRWRSSWPSRLSHSQHLPPPPGGEDPTAHSLSPLFGHDLMSEGARHVTGPTLPTGTEPGSIVGFRSTFNQTSTASYSFTPQSHQASPSSMASARTGVTVLVLESQHGEYPPSYS</sequence>
<evidence type="ECO:0000313" key="2">
    <source>
        <dbReference type="EMBL" id="KDQ64338.1"/>
    </source>
</evidence>
<feature type="compositionally biased region" description="Polar residues" evidence="1">
    <location>
        <begin position="97"/>
        <end position="106"/>
    </location>
</feature>
<proteinExistence type="predicted"/>
<reference evidence="3" key="1">
    <citation type="journal article" date="2014" name="Proc. Natl. Acad. Sci. U.S.A.">
        <title>Extensive sampling of basidiomycete genomes demonstrates inadequacy of the white-rot/brown-rot paradigm for wood decay fungi.</title>
        <authorList>
            <person name="Riley R."/>
            <person name="Salamov A.A."/>
            <person name="Brown D.W."/>
            <person name="Nagy L.G."/>
            <person name="Floudas D."/>
            <person name="Held B.W."/>
            <person name="Levasseur A."/>
            <person name="Lombard V."/>
            <person name="Morin E."/>
            <person name="Otillar R."/>
            <person name="Lindquist E.A."/>
            <person name="Sun H."/>
            <person name="LaButti K.M."/>
            <person name="Schmutz J."/>
            <person name="Jabbour D."/>
            <person name="Luo H."/>
            <person name="Baker S.E."/>
            <person name="Pisabarro A.G."/>
            <person name="Walton J.D."/>
            <person name="Blanchette R.A."/>
            <person name="Henrissat B."/>
            <person name="Martin F."/>
            <person name="Cullen D."/>
            <person name="Hibbett D.S."/>
            <person name="Grigoriev I.V."/>
        </authorList>
    </citation>
    <scope>NUCLEOTIDE SEQUENCE [LARGE SCALE GENOMIC DNA]</scope>
    <source>
        <strain evidence="3">MUCL 33604</strain>
    </source>
</reference>